<dbReference type="STRING" id="512565.AMIS_66060"/>
<dbReference type="Gene3D" id="1.10.30.50">
    <property type="match status" value="1"/>
</dbReference>
<dbReference type="GO" id="GO:0008270">
    <property type="term" value="F:zinc ion binding"/>
    <property type="evidence" value="ECO:0007669"/>
    <property type="project" value="InterPro"/>
</dbReference>
<feature type="region of interest" description="Disordered" evidence="2">
    <location>
        <begin position="392"/>
        <end position="469"/>
    </location>
</feature>
<dbReference type="EMBL" id="AP012319">
    <property type="protein sequence ID" value="BAL91826.1"/>
    <property type="molecule type" value="Genomic_DNA"/>
</dbReference>
<proteinExistence type="inferred from homology"/>
<comment type="similarity">
    <text evidence="1">Belongs to the Rv1128c/1148c/1588c/1702c/1945/3466 family.</text>
</comment>
<feature type="domain" description="HNH nuclease" evidence="3">
    <location>
        <begin position="337"/>
        <end position="389"/>
    </location>
</feature>
<evidence type="ECO:0000256" key="2">
    <source>
        <dbReference type="SAM" id="MobiDB-lite"/>
    </source>
</evidence>
<evidence type="ECO:0000313" key="4">
    <source>
        <dbReference type="EMBL" id="BAL91826.1"/>
    </source>
</evidence>
<accession>I0HFN9</accession>
<dbReference type="CDD" id="cd00085">
    <property type="entry name" value="HNHc"/>
    <property type="match status" value="1"/>
</dbReference>
<organism evidence="4 5">
    <name type="scientific">Actinoplanes missouriensis (strain ATCC 14538 / DSM 43046 / CBS 188.64 / JCM 3121 / NBRC 102363 / NCIMB 12654 / NRRL B-3342 / UNCC 431)</name>
    <dbReference type="NCBI Taxonomy" id="512565"/>
    <lineage>
        <taxon>Bacteria</taxon>
        <taxon>Bacillati</taxon>
        <taxon>Actinomycetota</taxon>
        <taxon>Actinomycetes</taxon>
        <taxon>Micromonosporales</taxon>
        <taxon>Micromonosporaceae</taxon>
        <taxon>Actinoplanes</taxon>
    </lineage>
</organism>
<gene>
    <name evidence="4" type="ordered locus">AMIS_66060</name>
</gene>
<dbReference type="eggNOG" id="COG1403">
    <property type="taxonomic scope" value="Bacteria"/>
</dbReference>
<dbReference type="AlphaFoldDB" id="I0HFN9"/>
<dbReference type="GO" id="GO:0004519">
    <property type="term" value="F:endonuclease activity"/>
    <property type="evidence" value="ECO:0007669"/>
    <property type="project" value="UniProtKB-KW"/>
</dbReference>
<dbReference type="Pfam" id="PF02720">
    <property type="entry name" value="DUF222"/>
    <property type="match status" value="1"/>
</dbReference>
<dbReference type="Proteomes" id="UP000007882">
    <property type="component" value="Chromosome"/>
</dbReference>
<keyword evidence="5" id="KW-1185">Reference proteome</keyword>
<keyword evidence="4" id="KW-0540">Nuclease</keyword>
<reference evidence="4 5" key="1">
    <citation type="submission" date="2012-02" db="EMBL/GenBank/DDBJ databases">
        <title>Complete genome sequence of Actinoplanes missouriensis 431 (= NBRC 102363).</title>
        <authorList>
            <person name="Ohnishi Y."/>
            <person name="Ishikawa J."/>
            <person name="Sekine M."/>
            <person name="Hosoyama A."/>
            <person name="Harada T."/>
            <person name="Narita H."/>
            <person name="Hata T."/>
            <person name="Konno Y."/>
            <person name="Tutikane K."/>
            <person name="Fujita N."/>
            <person name="Horinouchi S."/>
            <person name="Hayakawa M."/>
        </authorList>
    </citation>
    <scope>NUCLEOTIDE SEQUENCE [LARGE SCALE GENOMIC DNA]</scope>
    <source>
        <strain evidence="5">ATCC 14538 / DSM 43046 / CBS 188.64 / JCM 3121 / NBRC 102363 / NCIMB 12654 / NRRL B-3342 / UNCC 431</strain>
    </source>
</reference>
<dbReference type="HOGENOM" id="CLU_022065_5_0_11"/>
<sequence length="469" mass="50143">MCSKIVGMKEFVAQLTTAAAECGATPMWPLSEDDLLAFLDAVHSAEQMLRAAKAHAVREIEGRGIPATQQAPTPAAWLRNRLRISAGAAAGLLRQARLLDADPALNEALTGGRVNTDQLDVIARVLKTLPTGLDAPTRAEATATLIEWAPDLEPVQLGYAGRRILEHVAPEVVDAADEAALRRAERDAYEQRFLTLSPLGDGRVRVRGMLDAEAAAVVTAAIDPLCRPAGAAAELAEGGTARTPGQRRADALTDVCRLVLAGGELPANGGDRPQMVVTVGFDALKQRLAGGDCDTGEPLSPATVRKLACDAMVLPLVLGGAGQVLDAGRNRRLVTGPLRRALVARDRGCTFPGCDRPARWCEAHHVVPWFEGGPTSLDNLALLCAHHHHTIHGDLHGDPQGDLQGDVEGDGAGNQSGWQVTMGPDGHPEYRPPAWVDPERAPRTNPYHRTNPPHRPDPHHRPNPYPRRN</sequence>
<dbReference type="Pfam" id="PF01844">
    <property type="entry name" value="HNH"/>
    <property type="match status" value="1"/>
</dbReference>
<protein>
    <submittedName>
        <fullName evidence="4">Putative HNH endonuclease</fullName>
    </submittedName>
</protein>
<evidence type="ECO:0000313" key="5">
    <source>
        <dbReference type="Proteomes" id="UP000007882"/>
    </source>
</evidence>
<dbReference type="KEGG" id="ams:AMIS_66060"/>
<dbReference type="InterPro" id="IPR002711">
    <property type="entry name" value="HNH"/>
</dbReference>
<dbReference type="InterPro" id="IPR003615">
    <property type="entry name" value="HNH_nuc"/>
</dbReference>
<name>I0HFN9_ACTM4</name>
<dbReference type="SMART" id="SM00507">
    <property type="entry name" value="HNHc"/>
    <property type="match status" value="1"/>
</dbReference>
<dbReference type="InterPro" id="IPR003870">
    <property type="entry name" value="DUF222"/>
</dbReference>
<dbReference type="GO" id="GO:0003676">
    <property type="term" value="F:nucleic acid binding"/>
    <property type="evidence" value="ECO:0007669"/>
    <property type="project" value="InterPro"/>
</dbReference>
<keyword evidence="4" id="KW-0255">Endonuclease</keyword>
<evidence type="ECO:0000259" key="3">
    <source>
        <dbReference type="SMART" id="SM00507"/>
    </source>
</evidence>
<evidence type="ECO:0000256" key="1">
    <source>
        <dbReference type="ARBA" id="ARBA00023450"/>
    </source>
</evidence>
<dbReference type="PATRIC" id="fig|512565.3.peg.6609"/>
<keyword evidence="4" id="KW-0378">Hydrolase</keyword>